<evidence type="ECO:0000259" key="9">
    <source>
        <dbReference type="Pfam" id="PF00082"/>
    </source>
</evidence>
<evidence type="ECO:0000313" key="11">
    <source>
        <dbReference type="Proteomes" id="UP000326344"/>
    </source>
</evidence>
<dbReference type="InterPro" id="IPR009003">
    <property type="entry name" value="Peptidase_S1_PA"/>
</dbReference>
<comment type="caution">
    <text evidence="10">The sequence shown here is derived from an EMBL/GenBank/DDBJ whole genome shotgun (WGS) entry which is preliminary data.</text>
</comment>
<evidence type="ECO:0000256" key="1">
    <source>
        <dbReference type="ARBA" id="ARBA00008764"/>
    </source>
</evidence>
<dbReference type="GO" id="GO:0004252">
    <property type="term" value="F:serine-type endopeptidase activity"/>
    <property type="evidence" value="ECO:0007669"/>
    <property type="project" value="UniProtKB-UniRule"/>
</dbReference>
<comment type="similarity">
    <text evidence="2 7">Belongs to the peptidase S8 family.</text>
</comment>
<feature type="domain" description="Peptidase S8/S53" evidence="9">
    <location>
        <begin position="547"/>
        <end position="811"/>
    </location>
</feature>
<feature type="active site" description="Charge relay system" evidence="7">
    <location>
        <position position="754"/>
    </location>
</feature>
<feature type="active site" description="Charge relay system" evidence="7">
    <location>
        <position position="548"/>
    </location>
</feature>
<dbReference type="RefSeq" id="WP_150875953.1">
    <property type="nucleotide sequence ID" value="NZ_VTWS01000002.1"/>
</dbReference>
<dbReference type="Pfam" id="PF00082">
    <property type="entry name" value="Peptidase_S8"/>
    <property type="match status" value="1"/>
</dbReference>
<dbReference type="PRINTS" id="PR00839">
    <property type="entry name" value="V8PROTEASE"/>
</dbReference>
<protein>
    <recommendedName>
        <fullName evidence="8">Serine protease</fullName>
        <ecNumber evidence="8">3.4.21.-</ecNumber>
    </recommendedName>
</protein>
<organism evidence="10 11">
    <name type="scientific">Larkinella humicola</name>
    <dbReference type="NCBI Taxonomy" id="2607654"/>
    <lineage>
        <taxon>Bacteria</taxon>
        <taxon>Pseudomonadati</taxon>
        <taxon>Bacteroidota</taxon>
        <taxon>Cytophagia</taxon>
        <taxon>Cytophagales</taxon>
        <taxon>Spirosomataceae</taxon>
        <taxon>Larkinella</taxon>
    </lineage>
</organism>
<dbReference type="InterPro" id="IPR000209">
    <property type="entry name" value="Peptidase_S8/S53_dom"/>
</dbReference>
<accession>A0A5N1JGR7</accession>
<keyword evidence="11" id="KW-1185">Reference proteome</keyword>
<gene>
    <name evidence="10" type="ORF">F0P93_08455</name>
</gene>
<evidence type="ECO:0000256" key="2">
    <source>
        <dbReference type="ARBA" id="ARBA00011073"/>
    </source>
</evidence>
<dbReference type="InterPro" id="IPR043504">
    <property type="entry name" value="Peptidase_S1_PA_chymotrypsin"/>
</dbReference>
<dbReference type="InterPro" id="IPR023828">
    <property type="entry name" value="Peptidase_S8_Ser-AS"/>
</dbReference>
<evidence type="ECO:0000256" key="8">
    <source>
        <dbReference type="RuleBase" id="RU004296"/>
    </source>
</evidence>
<dbReference type="Pfam" id="PF13365">
    <property type="entry name" value="Trypsin_2"/>
    <property type="match status" value="1"/>
</dbReference>
<comment type="similarity">
    <text evidence="1 8">Belongs to the peptidase S1B family.</text>
</comment>
<evidence type="ECO:0000256" key="3">
    <source>
        <dbReference type="ARBA" id="ARBA00022670"/>
    </source>
</evidence>
<evidence type="ECO:0000313" key="10">
    <source>
        <dbReference type="EMBL" id="KAA9354628.1"/>
    </source>
</evidence>
<dbReference type="CDD" id="cd00306">
    <property type="entry name" value="Peptidases_S8_S53"/>
    <property type="match status" value="1"/>
</dbReference>
<dbReference type="Gene3D" id="2.40.10.10">
    <property type="entry name" value="Trypsin-like serine proteases"/>
    <property type="match status" value="2"/>
</dbReference>
<dbReference type="Gene3D" id="3.40.50.200">
    <property type="entry name" value="Peptidase S8/S53 domain"/>
    <property type="match status" value="1"/>
</dbReference>
<dbReference type="SUPFAM" id="SSF50494">
    <property type="entry name" value="Trypsin-like serine proteases"/>
    <property type="match status" value="1"/>
</dbReference>
<dbReference type="InterPro" id="IPR036852">
    <property type="entry name" value="Peptidase_S8/S53_dom_sf"/>
</dbReference>
<keyword evidence="5 7" id="KW-0378">Hydrolase</keyword>
<dbReference type="InterPro" id="IPR008256">
    <property type="entry name" value="Peptidase_S1B"/>
</dbReference>
<dbReference type="EC" id="3.4.21.-" evidence="8"/>
<proteinExistence type="inferred from homology"/>
<dbReference type="AlphaFoldDB" id="A0A5N1JGR7"/>
<dbReference type="PANTHER" id="PTHR43806:SF11">
    <property type="entry name" value="CEREVISIN-RELATED"/>
    <property type="match status" value="1"/>
</dbReference>
<keyword evidence="6 7" id="KW-0720">Serine protease</keyword>
<dbReference type="SUPFAM" id="SSF52743">
    <property type="entry name" value="Subtilisin-like"/>
    <property type="match status" value="1"/>
</dbReference>
<dbReference type="GO" id="GO:0006508">
    <property type="term" value="P:proteolysis"/>
    <property type="evidence" value="ECO:0007669"/>
    <property type="project" value="UniProtKB-KW"/>
</dbReference>
<sequence>MIARWRVVQQVADRFGYREPRFAEDEKNLEKVREGEIPLVSLENDLGRVQLRLRREGLSALGAIERINGIVNFQDKNVLDKLSGIARAVCRLLKDGRPIGTGFLVADDIIITNHHVIENPQDAVNMLAQFDYELDINQIPKKSPCFKLNSAKFFLTSTLDYNANIPHSGLDFTFIGLEPFGTSGEPLANYSPVNLDGNLGKIIKGESCVIIQHPKGDFKKVVLKDTAFFSETDTRLIYESDTLPGSSGSMVVGLGTCEIIALHHSGLPRVDDQNRILTKKGTIATPDTPDDEIDWFGNEGIKISKIIQALQESTLSADMAKIRDTLLKKTKVVAQQLSQPMPTGNTRPGGTVTPPILSPTTSSLSKESAMDTVFSSSTTGRAQFLITAPNKTNTMNQIETILKAIYGPGVTITLAMPGSAVEGEVELFAVQFPFSGNVNEEAQNLLKIPGIINAEADVPLLMNADTGFMVQGPSKGTGTESDILFDDGTGEWNESEFIRTYAESKYYKNQPELNYRRWNWFATNFDKLEKLPNVKSPGECGIQIVQFDTGFTDHSKVRGGYDLDHDFNFLDTADPTTAFDPKTIGLGKQPGHGTRTGSLLIGNRNTPITHEGNCGLLTDFNFKLIPYRIAETVIIINRQQQLASALDMAITQGFDIITMSMGLPPTIATAKMAKKAYEKGIIWCCAAGNEVQAVVAPAVYPGTIAVAASNPLDREWPGSSRGSAVDITAPGQAIYVPIWNASHQEDFAYGNGTSYATPHIAAAAACWLAAYQDVLSDPAYAGWKRVEAFRTALASSARRENDLPRKGFGHGMLDVERLLKTAPVPAADLKDAYNDWNEHAFFATLQGYGELAKTYWNKFHGWLFGNKRGGQESLEDDALSPFSKQLENSLFANRPSRFESVEPTGADTALQRFQLVNAILENSAR</sequence>
<evidence type="ECO:0000256" key="7">
    <source>
        <dbReference type="PROSITE-ProRule" id="PRU01240"/>
    </source>
</evidence>
<feature type="active site" description="Charge relay system" evidence="7">
    <location>
        <position position="592"/>
    </location>
</feature>
<keyword evidence="3 7" id="KW-0645">Protease</keyword>
<dbReference type="EMBL" id="VTWS01000002">
    <property type="protein sequence ID" value="KAA9354628.1"/>
    <property type="molecule type" value="Genomic_DNA"/>
</dbReference>
<reference evidence="10 11" key="1">
    <citation type="submission" date="2019-09" db="EMBL/GenBank/DDBJ databases">
        <title>Genome Sequence of Larkinella sp MA1.</title>
        <authorList>
            <person name="Srinivasan S."/>
        </authorList>
    </citation>
    <scope>NUCLEOTIDE SEQUENCE [LARGE SCALE GENOMIC DNA]</scope>
    <source>
        <strain evidence="10 11">MA1</strain>
    </source>
</reference>
<evidence type="ECO:0000256" key="4">
    <source>
        <dbReference type="ARBA" id="ARBA00022729"/>
    </source>
</evidence>
<dbReference type="InterPro" id="IPR050131">
    <property type="entry name" value="Peptidase_S8_subtilisin-like"/>
</dbReference>
<evidence type="ECO:0000256" key="6">
    <source>
        <dbReference type="ARBA" id="ARBA00022825"/>
    </source>
</evidence>
<name>A0A5N1JGR7_9BACT</name>
<dbReference type="Proteomes" id="UP000326344">
    <property type="component" value="Unassembled WGS sequence"/>
</dbReference>
<evidence type="ECO:0000256" key="5">
    <source>
        <dbReference type="ARBA" id="ARBA00022801"/>
    </source>
</evidence>
<dbReference type="PANTHER" id="PTHR43806">
    <property type="entry name" value="PEPTIDASE S8"/>
    <property type="match status" value="1"/>
</dbReference>
<dbReference type="PROSITE" id="PS00138">
    <property type="entry name" value="SUBTILASE_SER"/>
    <property type="match status" value="1"/>
</dbReference>
<keyword evidence="4" id="KW-0732">Signal</keyword>
<dbReference type="PROSITE" id="PS51892">
    <property type="entry name" value="SUBTILASE"/>
    <property type="match status" value="1"/>
</dbReference>